<dbReference type="GO" id="GO:0000155">
    <property type="term" value="F:phosphorelay sensor kinase activity"/>
    <property type="evidence" value="ECO:0007669"/>
    <property type="project" value="InterPro"/>
</dbReference>
<evidence type="ECO:0000256" key="9">
    <source>
        <dbReference type="SAM" id="Coils"/>
    </source>
</evidence>
<dbReference type="InterPro" id="IPR003661">
    <property type="entry name" value="HisK_dim/P_dom"/>
</dbReference>
<feature type="domain" description="Histidine kinase" evidence="11">
    <location>
        <begin position="645"/>
        <end position="857"/>
    </location>
</feature>
<dbReference type="SMART" id="SM00388">
    <property type="entry name" value="HisKA"/>
    <property type="match status" value="1"/>
</dbReference>
<dbReference type="InterPro" id="IPR029016">
    <property type="entry name" value="GAF-like_dom_sf"/>
</dbReference>
<accession>A0A1G6BNJ1</accession>
<dbReference type="NCBIfam" id="TIGR00229">
    <property type="entry name" value="sensory_box"/>
    <property type="match status" value="1"/>
</dbReference>
<keyword evidence="7" id="KW-0067">ATP-binding</keyword>
<dbReference type="InterPro" id="IPR003018">
    <property type="entry name" value="GAF"/>
</dbReference>
<dbReference type="CDD" id="cd00082">
    <property type="entry name" value="HisKA"/>
    <property type="match status" value="1"/>
</dbReference>
<evidence type="ECO:0000259" key="11">
    <source>
        <dbReference type="PROSITE" id="PS50109"/>
    </source>
</evidence>
<keyword evidence="6" id="KW-0418">Kinase</keyword>
<dbReference type="SUPFAM" id="SSF55874">
    <property type="entry name" value="ATPase domain of HSP90 chaperone/DNA topoisomerase II/histidine kinase"/>
    <property type="match status" value="1"/>
</dbReference>
<evidence type="ECO:0000313" key="12">
    <source>
        <dbReference type="EMBL" id="SDB22201.1"/>
    </source>
</evidence>
<feature type="coiled-coil region" evidence="9">
    <location>
        <begin position="294"/>
        <end position="328"/>
    </location>
</feature>
<dbReference type="SMART" id="SM00065">
    <property type="entry name" value="GAF"/>
    <property type="match status" value="1"/>
</dbReference>
<evidence type="ECO:0000313" key="13">
    <source>
        <dbReference type="Proteomes" id="UP000198771"/>
    </source>
</evidence>
<dbReference type="SUPFAM" id="SSF55781">
    <property type="entry name" value="GAF domain-like"/>
    <property type="match status" value="1"/>
</dbReference>
<evidence type="ECO:0000256" key="10">
    <source>
        <dbReference type="SAM" id="Phobius"/>
    </source>
</evidence>
<name>A0A1G6BNJ1_9BACT</name>
<sequence>MHELNPAGQEGQSGKSHFFQKSLGFRSRFLVATGLSLLLVCFAGAHLIYLREKAQMEAHAYEKTMMVMAAVEASRKYVRDELRPRMSREFGNEFFMVEAMSTSYVGRAVMDNFNQVLPHYEYRRVARNARNPRSEANNLELSMINHFDINPDLQNWQGTLAVDGEKHFMRFKPVYFEESCMSCHGDPAFAPQDMLDMYGSERGFWNQPGDLAGVMAVGIPVHKALAVIRDQAASVFFSLFLGAILFFLLLAFIFNRAVVNNLNGVLHIFREEAEEKSLREFLPRPNPMDPRDEIQELTEAAVSMSEHLRRTKQELKEYAQDLEMKVAKRTKALQQSEQMLQEKVAARKQELQTLNALAELTTAAESLSQILPQVQQRTLQVFPAQGSGIYLYDKAHQQLVLTYQENAADLPVSVPLRHIVPAVLEARPNRLIDAVAQAALGHPSCFERRGTSGNLNVPLLCRGEILGVLSFIGVDCNQISPEQMELLLSIGRQIGIAVESLQNMEKLIQSKDLLQSVFDGITDQVVLMGSDFRIRMVNKAYTKRYDVDTEDVIGRKCFEIHGSGESPCKECGLKTAMGTKSAVVYESRCPAQQGIFQVHCYPVTDEQGEVESVIRYVKEITDQKHMEQKIQQTEKMVAMGQLASGVAHEINNPLGVILCYVELLKRQLSDYPQGLKDLSTIEKQTLNCKRIVGDLLHFARSRETKKQPASLNQCLEEVLVMVSEQFKKQGVSLELNLDPDLPKLNMDAHKMKQVVLNLLMNSRQAVDGKKGIIALRTGRLVEERSVVFTIRDNGQGIPEYIQDKIFDPFFSTKRTGEGTGLGLSVSYGIIREHGGEISVKSKPGEWTEFRIELPLDGVAA</sequence>
<dbReference type="InterPro" id="IPR036097">
    <property type="entry name" value="HisK_dim/P_sf"/>
</dbReference>
<dbReference type="Pfam" id="PF00512">
    <property type="entry name" value="HisKA"/>
    <property type="match status" value="1"/>
</dbReference>
<keyword evidence="10" id="KW-0812">Transmembrane</keyword>
<dbReference type="AlphaFoldDB" id="A0A1G6BNJ1"/>
<organism evidence="12 13">
    <name type="scientific">Desulfonatronum thiosulfatophilum</name>
    <dbReference type="NCBI Taxonomy" id="617002"/>
    <lineage>
        <taxon>Bacteria</taxon>
        <taxon>Pseudomonadati</taxon>
        <taxon>Thermodesulfobacteriota</taxon>
        <taxon>Desulfovibrionia</taxon>
        <taxon>Desulfovibrionales</taxon>
        <taxon>Desulfonatronaceae</taxon>
        <taxon>Desulfonatronum</taxon>
    </lineage>
</organism>
<dbReference type="InterPro" id="IPR003594">
    <property type="entry name" value="HATPase_dom"/>
</dbReference>
<keyword evidence="8" id="KW-0902">Two-component regulatory system</keyword>
<keyword evidence="3" id="KW-0597">Phosphoprotein</keyword>
<dbReference type="Proteomes" id="UP000198771">
    <property type="component" value="Unassembled WGS sequence"/>
</dbReference>
<dbReference type="InterPro" id="IPR036890">
    <property type="entry name" value="HATPase_C_sf"/>
</dbReference>
<keyword evidence="13" id="KW-1185">Reference proteome</keyword>
<dbReference type="Gene3D" id="3.30.450.20">
    <property type="entry name" value="PAS domain"/>
    <property type="match status" value="1"/>
</dbReference>
<keyword evidence="10" id="KW-0472">Membrane</keyword>
<dbReference type="Pfam" id="PF08448">
    <property type="entry name" value="PAS_4"/>
    <property type="match status" value="1"/>
</dbReference>
<dbReference type="InterPro" id="IPR004358">
    <property type="entry name" value="Sig_transdc_His_kin-like_C"/>
</dbReference>
<dbReference type="GO" id="GO:0005524">
    <property type="term" value="F:ATP binding"/>
    <property type="evidence" value="ECO:0007669"/>
    <property type="project" value="UniProtKB-KW"/>
</dbReference>
<evidence type="ECO:0000256" key="7">
    <source>
        <dbReference type="ARBA" id="ARBA00022840"/>
    </source>
</evidence>
<dbReference type="STRING" id="617002.SAMN05660653_01075"/>
<keyword evidence="9" id="KW-0175">Coiled coil</keyword>
<dbReference type="Pfam" id="PF11845">
    <property type="entry name" value="Tll0287-like"/>
    <property type="match status" value="1"/>
</dbReference>
<keyword evidence="5" id="KW-0547">Nucleotide-binding</keyword>
<dbReference type="OrthoDB" id="9805967at2"/>
<feature type="transmembrane region" description="Helical" evidence="10">
    <location>
        <begin position="232"/>
        <end position="254"/>
    </location>
</feature>
<gene>
    <name evidence="12" type="ORF">SAMN05660653_01075</name>
</gene>
<keyword evidence="4" id="KW-0808">Transferase</keyword>
<comment type="catalytic activity">
    <reaction evidence="1">
        <text>ATP + protein L-histidine = ADP + protein N-phospho-L-histidine.</text>
        <dbReference type="EC" id="2.7.13.3"/>
    </reaction>
</comment>
<dbReference type="PANTHER" id="PTHR43065:SF46">
    <property type="entry name" value="C4-DICARBOXYLATE TRANSPORT SENSOR PROTEIN DCTB"/>
    <property type="match status" value="1"/>
</dbReference>
<evidence type="ECO:0000256" key="1">
    <source>
        <dbReference type="ARBA" id="ARBA00000085"/>
    </source>
</evidence>
<dbReference type="PRINTS" id="PR00344">
    <property type="entry name" value="BCTRLSENSOR"/>
</dbReference>
<dbReference type="Gene3D" id="3.30.565.10">
    <property type="entry name" value="Histidine kinase-like ATPase, C-terminal domain"/>
    <property type="match status" value="1"/>
</dbReference>
<dbReference type="PROSITE" id="PS50109">
    <property type="entry name" value="HIS_KIN"/>
    <property type="match status" value="1"/>
</dbReference>
<evidence type="ECO:0000256" key="8">
    <source>
        <dbReference type="ARBA" id="ARBA00023012"/>
    </source>
</evidence>
<dbReference type="SUPFAM" id="SSF55785">
    <property type="entry name" value="PYP-like sensor domain (PAS domain)"/>
    <property type="match status" value="1"/>
</dbReference>
<dbReference type="InterPro" id="IPR000014">
    <property type="entry name" value="PAS"/>
</dbReference>
<proteinExistence type="predicted"/>
<evidence type="ECO:0000256" key="2">
    <source>
        <dbReference type="ARBA" id="ARBA00012438"/>
    </source>
</evidence>
<dbReference type="InterPro" id="IPR021796">
    <property type="entry name" value="Tll0287-like_dom"/>
</dbReference>
<dbReference type="EC" id="2.7.13.3" evidence="2"/>
<dbReference type="Gene3D" id="3.30.450.40">
    <property type="match status" value="1"/>
</dbReference>
<evidence type="ECO:0000256" key="6">
    <source>
        <dbReference type="ARBA" id="ARBA00022777"/>
    </source>
</evidence>
<evidence type="ECO:0000256" key="5">
    <source>
        <dbReference type="ARBA" id="ARBA00022741"/>
    </source>
</evidence>
<dbReference type="SUPFAM" id="SSF47384">
    <property type="entry name" value="Homodimeric domain of signal transducing histidine kinase"/>
    <property type="match status" value="1"/>
</dbReference>
<dbReference type="Gene3D" id="1.10.287.130">
    <property type="match status" value="1"/>
</dbReference>
<dbReference type="Gene3D" id="6.10.340.10">
    <property type="match status" value="1"/>
</dbReference>
<evidence type="ECO:0000256" key="3">
    <source>
        <dbReference type="ARBA" id="ARBA00022553"/>
    </source>
</evidence>
<dbReference type="InterPro" id="IPR035965">
    <property type="entry name" value="PAS-like_dom_sf"/>
</dbReference>
<protein>
    <recommendedName>
        <fullName evidence="2">histidine kinase</fullName>
        <ecNumber evidence="2">2.7.13.3</ecNumber>
    </recommendedName>
</protein>
<dbReference type="Pfam" id="PF02518">
    <property type="entry name" value="HATPase_c"/>
    <property type="match status" value="1"/>
</dbReference>
<dbReference type="SMART" id="SM00387">
    <property type="entry name" value="HATPase_c"/>
    <property type="match status" value="1"/>
</dbReference>
<keyword evidence="10" id="KW-1133">Transmembrane helix</keyword>
<feature type="transmembrane region" description="Helical" evidence="10">
    <location>
        <begin position="29"/>
        <end position="50"/>
    </location>
</feature>
<dbReference type="Pfam" id="PF13185">
    <property type="entry name" value="GAF_2"/>
    <property type="match status" value="1"/>
</dbReference>
<dbReference type="InterPro" id="IPR013656">
    <property type="entry name" value="PAS_4"/>
</dbReference>
<evidence type="ECO:0000256" key="4">
    <source>
        <dbReference type="ARBA" id="ARBA00022679"/>
    </source>
</evidence>
<dbReference type="PANTHER" id="PTHR43065">
    <property type="entry name" value="SENSOR HISTIDINE KINASE"/>
    <property type="match status" value="1"/>
</dbReference>
<dbReference type="EMBL" id="FMXO01000005">
    <property type="protein sequence ID" value="SDB22201.1"/>
    <property type="molecule type" value="Genomic_DNA"/>
</dbReference>
<dbReference type="InterPro" id="IPR005467">
    <property type="entry name" value="His_kinase_dom"/>
</dbReference>
<dbReference type="RefSeq" id="WP_092118250.1">
    <property type="nucleotide sequence ID" value="NZ_FMXO01000005.1"/>
</dbReference>
<reference evidence="12 13" key="1">
    <citation type="submission" date="2016-10" db="EMBL/GenBank/DDBJ databases">
        <authorList>
            <person name="de Groot N.N."/>
        </authorList>
    </citation>
    <scope>NUCLEOTIDE SEQUENCE [LARGE SCALE GENOMIC DNA]</scope>
    <source>
        <strain evidence="12 13">ASO4-2</strain>
    </source>
</reference>